<dbReference type="Proteomes" id="UP000070531">
    <property type="component" value="Unassembled WGS sequence"/>
</dbReference>
<reference evidence="1 2" key="1">
    <citation type="submission" date="2016-01" db="EMBL/GenBank/DDBJ databases">
        <authorList>
            <person name="Oliw E.H."/>
        </authorList>
    </citation>
    <scope>NUCLEOTIDE SEQUENCE [LARGE SCALE GENOMIC DNA]</scope>
    <source>
        <strain evidence="1 2">DNF00307</strain>
    </source>
</reference>
<evidence type="ECO:0000313" key="1">
    <source>
        <dbReference type="EMBL" id="KXB79983.1"/>
    </source>
</evidence>
<evidence type="ECO:0000313" key="2">
    <source>
        <dbReference type="Proteomes" id="UP000070531"/>
    </source>
</evidence>
<dbReference type="PATRIC" id="fig|419005.5.peg.493"/>
<dbReference type="STRING" id="419005.HMPREF1860_00488"/>
<gene>
    <name evidence="1" type="ORF">HMPREF1860_00488</name>
</gene>
<comment type="caution">
    <text evidence="1">The sequence shown here is derived from an EMBL/GenBank/DDBJ whole genome shotgun (WGS) entry which is preliminary data.</text>
</comment>
<dbReference type="EMBL" id="LSDL01000021">
    <property type="protein sequence ID" value="KXB79983.1"/>
    <property type="molecule type" value="Genomic_DNA"/>
</dbReference>
<accession>A0A134BJ60</accession>
<organism evidence="1">
    <name type="scientific">Prevotella amnii</name>
    <dbReference type="NCBI Taxonomy" id="419005"/>
    <lineage>
        <taxon>Bacteria</taxon>
        <taxon>Pseudomonadati</taxon>
        <taxon>Bacteroidota</taxon>
        <taxon>Bacteroidia</taxon>
        <taxon>Bacteroidales</taxon>
        <taxon>Prevotellaceae</taxon>
        <taxon>Prevotella</taxon>
    </lineage>
</organism>
<name>A0A134BJ60_9BACT</name>
<protein>
    <submittedName>
        <fullName evidence="1">Uncharacterized protein</fullName>
    </submittedName>
</protein>
<proteinExistence type="predicted"/>
<sequence length="84" mass="9874">MATYHRFTNDIQLSGNGRNIAGELAAKQGTYEAYIDYLREFLQKYGLTAKQVQKNAAFPVYILYLKNYYHTMMLLHLYVSMHMK</sequence>
<dbReference type="AlphaFoldDB" id="A0A134BJ60"/>